<dbReference type="SUPFAM" id="SSF48225">
    <property type="entry name" value="Seven-hairpin glycosidases"/>
    <property type="match status" value="1"/>
</dbReference>
<gene>
    <name evidence="10" type="primary">WBGene00106503</name>
</gene>
<accession>A0A8R1UEU9</accession>
<feature type="signal peptide" evidence="9">
    <location>
        <begin position="1"/>
        <end position="22"/>
    </location>
</feature>
<keyword evidence="7" id="KW-0378">Hydrolase</keyword>
<feature type="region of interest" description="Disordered" evidence="8">
    <location>
        <begin position="667"/>
        <end position="689"/>
    </location>
</feature>
<dbReference type="GO" id="GO:0030968">
    <property type="term" value="P:endoplasmic reticulum unfolded protein response"/>
    <property type="evidence" value="ECO:0000318"/>
    <property type="project" value="GO_Central"/>
</dbReference>
<dbReference type="PANTHER" id="PTHR45679:SF6">
    <property type="entry name" value="ER DEGRADATION-ENHANCING ALPHA-MANNOSIDASE-LIKE PROTEIN 2"/>
    <property type="match status" value="1"/>
</dbReference>
<dbReference type="InterPro" id="IPR036026">
    <property type="entry name" value="Seven-hairpin_glycosidases"/>
</dbReference>
<feature type="region of interest" description="Disordered" evidence="8">
    <location>
        <begin position="917"/>
        <end position="969"/>
    </location>
</feature>
<dbReference type="PRINTS" id="PR00747">
    <property type="entry name" value="GLYHDRLASE47"/>
</dbReference>
<feature type="active site" evidence="5">
    <location>
        <position position="415"/>
    </location>
</feature>
<feature type="binding site" evidence="6">
    <location>
        <position position="516"/>
    </location>
    <ligand>
        <name>Ca(2+)</name>
        <dbReference type="ChEBI" id="CHEBI:29108"/>
    </ligand>
</feature>
<keyword evidence="7" id="KW-0326">Glycosidase</keyword>
<accession>A0A2A6BRV7</accession>
<evidence type="ECO:0000313" key="10">
    <source>
        <dbReference type="EnsemblMetazoa" id="PPA16949.1"/>
    </source>
</evidence>
<dbReference type="Pfam" id="PF01532">
    <property type="entry name" value="Glyco_hydro_47"/>
    <property type="match status" value="1"/>
</dbReference>
<feature type="compositionally biased region" description="Basic and acidic residues" evidence="8">
    <location>
        <begin position="917"/>
        <end position="946"/>
    </location>
</feature>
<keyword evidence="4" id="KW-0325">Glycoprotein</keyword>
<proteinExistence type="inferred from homology"/>
<comment type="cofactor">
    <cofactor evidence="6">
        <name>Ca(2+)</name>
        <dbReference type="ChEBI" id="CHEBI:29108"/>
    </cofactor>
</comment>
<evidence type="ECO:0000256" key="6">
    <source>
        <dbReference type="PIRSR" id="PIRSR601382-2"/>
    </source>
</evidence>
<dbReference type="EnsemblMetazoa" id="PPA16949.1">
    <property type="protein sequence ID" value="PPA16949.1"/>
    <property type="gene ID" value="WBGene00106503"/>
</dbReference>
<organism evidence="10 11">
    <name type="scientific">Pristionchus pacificus</name>
    <name type="common">Parasitic nematode worm</name>
    <dbReference type="NCBI Taxonomy" id="54126"/>
    <lineage>
        <taxon>Eukaryota</taxon>
        <taxon>Metazoa</taxon>
        <taxon>Ecdysozoa</taxon>
        <taxon>Nematoda</taxon>
        <taxon>Chromadorea</taxon>
        <taxon>Rhabditida</taxon>
        <taxon>Rhabditina</taxon>
        <taxon>Diplogasteromorpha</taxon>
        <taxon>Diplogasteroidea</taxon>
        <taxon>Neodiplogasteridae</taxon>
        <taxon>Pristionchus</taxon>
    </lineage>
</organism>
<keyword evidence="9" id="KW-0732">Signal</keyword>
<keyword evidence="11" id="KW-1185">Reference proteome</keyword>
<dbReference type="GO" id="GO:0044322">
    <property type="term" value="C:endoplasmic reticulum quality control compartment"/>
    <property type="evidence" value="ECO:0007669"/>
    <property type="project" value="GOC"/>
</dbReference>
<dbReference type="OrthoDB" id="8118055at2759"/>
<keyword evidence="6" id="KW-0106">Calcium</keyword>
<feature type="active site" description="Proton donor" evidence="5">
    <location>
        <position position="159"/>
    </location>
</feature>
<evidence type="ECO:0000256" key="2">
    <source>
        <dbReference type="ARBA" id="ARBA00007658"/>
    </source>
</evidence>
<reference evidence="10" key="2">
    <citation type="submission" date="2022-06" db="UniProtKB">
        <authorList>
            <consortium name="EnsemblMetazoa"/>
        </authorList>
    </citation>
    <scope>IDENTIFICATION</scope>
    <source>
        <strain evidence="10">PS312</strain>
    </source>
</reference>
<evidence type="ECO:0000256" key="7">
    <source>
        <dbReference type="RuleBase" id="RU361193"/>
    </source>
</evidence>
<dbReference type="PANTHER" id="PTHR45679">
    <property type="entry name" value="ER DEGRADATION-ENHANCING ALPHA-MANNOSIDASE-LIKE PROTEIN 2"/>
    <property type="match status" value="1"/>
</dbReference>
<evidence type="ECO:0000256" key="4">
    <source>
        <dbReference type="ARBA" id="ARBA00023180"/>
    </source>
</evidence>
<feature type="active site" evidence="5">
    <location>
        <position position="299"/>
    </location>
</feature>
<dbReference type="InterPro" id="IPR044674">
    <property type="entry name" value="EDEM1/2/3"/>
</dbReference>
<feature type="active site" description="Proton donor" evidence="5">
    <location>
        <position position="394"/>
    </location>
</feature>
<feature type="chain" id="PRO_5043837013" description="alpha-1,2-Mannosidase" evidence="9">
    <location>
        <begin position="23"/>
        <end position="987"/>
    </location>
</feature>
<evidence type="ECO:0000256" key="1">
    <source>
        <dbReference type="ARBA" id="ARBA00004240"/>
    </source>
</evidence>
<dbReference type="GO" id="GO:0005783">
    <property type="term" value="C:endoplasmic reticulum"/>
    <property type="evidence" value="ECO:0000318"/>
    <property type="project" value="GO_Central"/>
</dbReference>
<dbReference type="Gene3D" id="1.50.10.10">
    <property type="match status" value="1"/>
</dbReference>
<evidence type="ECO:0000256" key="3">
    <source>
        <dbReference type="ARBA" id="ARBA00022824"/>
    </source>
</evidence>
<evidence type="ECO:0000256" key="5">
    <source>
        <dbReference type="PIRSR" id="PIRSR601382-1"/>
    </source>
</evidence>
<dbReference type="Proteomes" id="UP000005239">
    <property type="component" value="Unassembled WGS sequence"/>
</dbReference>
<dbReference type="InterPro" id="IPR001382">
    <property type="entry name" value="Glyco_hydro_47"/>
</dbReference>
<comment type="similarity">
    <text evidence="2 7">Belongs to the glycosyl hydrolase 47 family.</text>
</comment>
<protein>
    <recommendedName>
        <fullName evidence="7">alpha-1,2-Mannosidase</fullName>
        <ecNumber evidence="7">3.2.1.-</ecNumber>
    </recommendedName>
</protein>
<dbReference type="GO" id="GO:0005509">
    <property type="term" value="F:calcium ion binding"/>
    <property type="evidence" value="ECO:0007669"/>
    <property type="project" value="InterPro"/>
</dbReference>
<evidence type="ECO:0000256" key="9">
    <source>
        <dbReference type="SAM" id="SignalP"/>
    </source>
</evidence>
<dbReference type="AlphaFoldDB" id="A0A2A6BRV7"/>
<dbReference type="GO" id="GO:0005975">
    <property type="term" value="P:carbohydrate metabolic process"/>
    <property type="evidence" value="ECO:0007669"/>
    <property type="project" value="InterPro"/>
</dbReference>
<dbReference type="GO" id="GO:0004571">
    <property type="term" value="F:mannosyl-oligosaccharide 1,2-alpha-mannosidase activity"/>
    <property type="evidence" value="ECO:0007669"/>
    <property type="project" value="InterPro"/>
</dbReference>
<dbReference type="InterPro" id="IPR012341">
    <property type="entry name" value="6hp_glycosidase-like_sf"/>
</dbReference>
<keyword evidence="6" id="KW-0479">Metal-binding</keyword>
<dbReference type="GO" id="GO:0016020">
    <property type="term" value="C:membrane"/>
    <property type="evidence" value="ECO:0007669"/>
    <property type="project" value="InterPro"/>
</dbReference>
<evidence type="ECO:0000256" key="8">
    <source>
        <dbReference type="SAM" id="MobiDB-lite"/>
    </source>
</evidence>
<name>A0A2A6BRV7_PRIPA</name>
<evidence type="ECO:0000313" key="11">
    <source>
        <dbReference type="Proteomes" id="UP000005239"/>
    </source>
</evidence>
<keyword evidence="3" id="KW-0256">Endoplasmic reticulum</keyword>
<reference evidence="11" key="1">
    <citation type="journal article" date="2008" name="Nat. Genet.">
        <title>The Pristionchus pacificus genome provides a unique perspective on nematode lifestyle and parasitism.</title>
        <authorList>
            <person name="Dieterich C."/>
            <person name="Clifton S.W."/>
            <person name="Schuster L.N."/>
            <person name="Chinwalla A."/>
            <person name="Delehaunty K."/>
            <person name="Dinkelacker I."/>
            <person name="Fulton L."/>
            <person name="Fulton R."/>
            <person name="Godfrey J."/>
            <person name="Minx P."/>
            <person name="Mitreva M."/>
            <person name="Roeseler W."/>
            <person name="Tian H."/>
            <person name="Witte H."/>
            <person name="Yang S.P."/>
            <person name="Wilson R.K."/>
            <person name="Sommer R.J."/>
        </authorList>
    </citation>
    <scope>NUCLEOTIDE SEQUENCE [LARGE SCALE GENOMIC DNA]</scope>
    <source>
        <strain evidence="11">PS312</strain>
    </source>
</reference>
<dbReference type="GO" id="GO:0097466">
    <property type="term" value="P:ubiquitin-dependent glycoprotein ERAD pathway"/>
    <property type="evidence" value="ECO:0000318"/>
    <property type="project" value="GO_Central"/>
</dbReference>
<comment type="subcellular location">
    <subcellularLocation>
        <location evidence="1">Endoplasmic reticulum</location>
    </subcellularLocation>
</comment>
<sequence length="987" mass="112834">MKPRLGIIVLLIFGLLISIGQGKEMADDESAPLPKHIFETPYRAEDLKLEWKQRKERMKESDVDLDVEFSDEDKRRYKEKVRKMFYHAYDGYLNHAFPKDELKPLTCEGHDTWGSFSLTLVDALDTLLVLGNVTEFKRASRLVLQSVRTDVDINVSVFETNIRIVGGLLAAHMLQGYANDSDSGWPCNGSLLSLAHRMGERLLPAFNTQTGMPYGTVNLKYGVHKDETPVTCTAGVGTMILEFATLSRLTGDERFEKVATRALDSLFKSKSPIHLVGNHINVQTGQWTATDSGIGAGVDSYFEYLVKGALLFRKPRLMKQYYDLEDAILKYVRRGDSFHWVSMASGLTSHEGELFQSLEAFWPGMLTLIGDVGDAYRILMNYADLIEKYGFPPEFWDLKTQEPKAGRDAYPLRPELVESMMYVYRATGDRKILKLAAIVVDTIEAFSRTPCGYATVKVKSGEKENRMESFFLAETIKYLYLLFDENNFLHNSHSGRVVQTERGSCVVEAGGWIYNTEAHPLDPGIINCCSANKAQDRANIAELLSDDSLTELLDDLLDTLGGEKTITVKSISEDAQALQDADQSEYLKQQYGSEEIEFESQEEAAIKEEQEKESRAKFFQDEEELEEEEKQKKIAEIVKKWEEKEGRKVELPVEIKQAKKEVKREEQFVKVTTSSPPTPREKRRRQREVEGATVQIDLGRFEWKKGEEVQRAREDGLRQIDDLKRQAKALVEQRIKKGVNSTKVSLEVIQALFRITEEKEDTTKAILHQFQEPLRRLSHAELTEMLSKRSPVEKVPWPEAECANCCRPLSLHGDSAAYRSILASIYTVVYRNQGVRFQPGPVCWETEAPRREDFFMDTVPDVARYCIHDFDRVTVAYTEEAMRETVEQEWDLLAVRGPSFLERLMADGEVLPRRDLNAHVTHERKQQMGREKLEEDDEKSERKEATEEGNGESNKDLQEDDEWWSYGAHESAEEIMKSVMADRARPK</sequence>
<dbReference type="EC" id="3.2.1.-" evidence="7"/>
<dbReference type="GO" id="GO:1904380">
    <property type="term" value="P:endoplasmic reticulum mannose trimming"/>
    <property type="evidence" value="ECO:0007669"/>
    <property type="project" value="InterPro"/>
</dbReference>